<dbReference type="Pfam" id="PF13424">
    <property type="entry name" value="TPR_12"/>
    <property type="match status" value="1"/>
</dbReference>
<feature type="repeat" description="TPR" evidence="7">
    <location>
        <begin position="527"/>
        <end position="560"/>
    </location>
</feature>
<evidence type="ECO:0000256" key="5">
    <source>
        <dbReference type="ARBA" id="ARBA00022803"/>
    </source>
</evidence>
<feature type="repeat" description="TPR" evidence="7">
    <location>
        <begin position="351"/>
        <end position="384"/>
    </location>
</feature>
<sequence>MELEGLRKLVADCVEKHCYRSAIFFGDKVCLLSGEEDRDVYQLCQAYFYSGQHGRALNRLNRHRERRDGEGRGADWEGHKSFRYLAARCLAESQEWERCLQTLDEGEDGGEGSSDGAAASRRDVAVSLFSKRMDTSEEEGEPGLRRSQRRRGQRPKGDGGSNGVAPGHNKSELEIESAMNVLRARCYESMDNRERAKQHYVRALEASDPFCYEAFEALIGNHMLTAREERDLFDNLDLGRDAQHGWWLKALYECKGKKYGKVEEVQGKLGALEGEEFGLSSSLDVLTCKAEFLYHCCEYRRCYEVTQRVLQEDPHHLDVLPCHLACAVELGRKNDLFLLGHQLVEEHPARAVSWFAVGCYYLCISQHDSAERYFQKATGLEKDFAPAWMGYGHAFAYQDESDQAMAAYRTAARLFIGLHLPLLCLGIEYMRTNSLPLAEEFFTKARAISPEDPFVLNELGVLAFQRKQYSLAVKQFKKALSLIPDPYSNTTWEPTVNNLAHALRKTSRFQDAIEMYTRALALTPKQANTYSAMAFTYQLMGQPHRAIELYHKSLGIEDDAFTSDMLFLCLKEVSNPSVLML</sequence>
<accession>A0AAX4NXM2</accession>
<dbReference type="GO" id="GO:0031145">
    <property type="term" value="P:anaphase-promoting complex-dependent catabolic process"/>
    <property type="evidence" value="ECO:0007669"/>
    <property type="project" value="TreeGrafter"/>
</dbReference>
<dbReference type="Proteomes" id="UP001472866">
    <property type="component" value="Chromosome 01"/>
</dbReference>
<keyword evidence="5 7" id="KW-0802">TPR repeat</keyword>
<protein>
    <submittedName>
        <fullName evidence="9">Anaphase-promoting complex subunit</fullName>
    </submittedName>
</protein>
<evidence type="ECO:0000256" key="6">
    <source>
        <dbReference type="ARBA" id="ARBA00023306"/>
    </source>
</evidence>
<organism evidence="9 10">
    <name type="scientific">Chloropicon roscoffensis</name>
    <dbReference type="NCBI Taxonomy" id="1461544"/>
    <lineage>
        <taxon>Eukaryota</taxon>
        <taxon>Viridiplantae</taxon>
        <taxon>Chlorophyta</taxon>
        <taxon>Chloropicophyceae</taxon>
        <taxon>Chloropicales</taxon>
        <taxon>Chloropicaceae</taxon>
        <taxon>Chloropicon</taxon>
    </lineage>
</organism>
<keyword evidence="6" id="KW-0131">Cell cycle</keyword>
<dbReference type="InterPro" id="IPR019734">
    <property type="entry name" value="TPR_rpt"/>
</dbReference>
<gene>
    <name evidence="9" type="ORF">HKI87_01g01850</name>
</gene>
<dbReference type="GO" id="GO:0051301">
    <property type="term" value="P:cell division"/>
    <property type="evidence" value="ECO:0007669"/>
    <property type="project" value="UniProtKB-KW"/>
</dbReference>
<feature type="region of interest" description="Disordered" evidence="8">
    <location>
        <begin position="129"/>
        <end position="172"/>
    </location>
</feature>
<dbReference type="GO" id="GO:0045842">
    <property type="term" value="P:positive regulation of mitotic metaphase/anaphase transition"/>
    <property type="evidence" value="ECO:0007669"/>
    <property type="project" value="TreeGrafter"/>
</dbReference>
<proteinExistence type="predicted"/>
<dbReference type="SMART" id="SM00028">
    <property type="entry name" value="TPR"/>
    <property type="match status" value="8"/>
</dbReference>
<dbReference type="PROSITE" id="PS50005">
    <property type="entry name" value="TPR"/>
    <property type="match status" value="4"/>
</dbReference>
<dbReference type="PANTHER" id="PTHR12558">
    <property type="entry name" value="CELL DIVISION CYCLE 16,23,27"/>
    <property type="match status" value="1"/>
</dbReference>
<name>A0AAX4NXM2_9CHLO</name>
<dbReference type="EMBL" id="CP151501">
    <property type="protein sequence ID" value="WZN58661.1"/>
    <property type="molecule type" value="Genomic_DNA"/>
</dbReference>
<keyword evidence="10" id="KW-1185">Reference proteome</keyword>
<evidence type="ECO:0000256" key="8">
    <source>
        <dbReference type="SAM" id="MobiDB-lite"/>
    </source>
</evidence>
<dbReference type="GO" id="GO:0016567">
    <property type="term" value="P:protein ubiquitination"/>
    <property type="evidence" value="ECO:0007669"/>
    <property type="project" value="TreeGrafter"/>
</dbReference>
<dbReference type="PANTHER" id="PTHR12558:SF9">
    <property type="entry name" value="CELL DIVISION CYCLE PROTEIN 16 HOMOLOG"/>
    <property type="match status" value="1"/>
</dbReference>
<evidence type="ECO:0000313" key="9">
    <source>
        <dbReference type="EMBL" id="WZN58661.1"/>
    </source>
</evidence>
<dbReference type="GO" id="GO:0005680">
    <property type="term" value="C:anaphase-promoting complex"/>
    <property type="evidence" value="ECO:0007669"/>
    <property type="project" value="TreeGrafter"/>
</dbReference>
<dbReference type="InterPro" id="IPR011990">
    <property type="entry name" value="TPR-like_helical_dom_sf"/>
</dbReference>
<reference evidence="9 10" key="1">
    <citation type="submission" date="2024-03" db="EMBL/GenBank/DDBJ databases">
        <title>Complete genome sequence of the green alga Chloropicon roscoffensis RCC1871.</title>
        <authorList>
            <person name="Lemieux C."/>
            <person name="Pombert J.-F."/>
            <person name="Otis C."/>
            <person name="Turmel M."/>
        </authorList>
    </citation>
    <scope>NUCLEOTIDE SEQUENCE [LARGE SCALE GENOMIC DNA]</scope>
    <source>
        <strain evidence="9 10">RCC1871</strain>
    </source>
</reference>
<dbReference type="Pfam" id="PF13181">
    <property type="entry name" value="TPR_8"/>
    <property type="match status" value="2"/>
</dbReference>
<keyword evidence="2" id="KW-0677">Repeat</keyword>
<dbReference type="GO" id="GO:0005737">
    <property type="term" value="C:cytoplasm"/>
    <property type="evidence" value="ECO:0007669"/>
    <property type="project" value="TreeGrafter"/>
</dbReference>
<feature type="repeat" description="TPR" evidence="7">
    <location>
        <begin position="493"/>
        <end position="526"/>
    </location>
</feature>
<evidence type="ECO:0000256" key="2">
    <source>
        <dbReference type="ARBA" id="ARBA00022737"/>
    </source>
</evidence>
<evidence type="ECO:0000313" key="10">
    <source>
        <dbReference type="Proteomes" id="UP001472866"/>
    </source>
</evidence>
<dbReference type="SUPFAM" id="SSF48452">
    <property type="entry name" value="TPR-like"/>
    <property type="match status" value="2"/>
</dbReference>
<keyword evidence="3" id="KW-0498">Mitosis</keyword>
<evidence type="ECO:0000256" key="3">
    <source>
        <dbReference type="ARBA" id="ARBA00022776"/>
    </source>
</evidence>
<keyword evidence="1" id="KW-0132">Cell division</keyword>
<dbReference type="Gene3D" id="1.25.40.10">
    <property type="entry name" value="Tetratricopeptide repeat domain"/>
    <property type="match status" value="1"/>
</dbReference>
<evidence type="ECO:0000256" key="7">
    <source>
        <dbReference type="PROSITE-ProRule" id="PRU00339"/>
    </source>
</evidence>
<keyword evidence="4" id="KW-0833">Ubl conjugation pathway</keyword>
<dbReference type="AlphaFoldDB" id="A0AAX4NXM2"/>
<evidence type="ECO:0000256" key="4">
    <source>
        <dbReference type="ARBA" id="ARBA00022786"/>
    </source>
</evidence>
<dbReference type="Pfam" id="PF12895">
    <property type="entry name" value="ANAPC3"/>
    <property type="match status" value="1"/>
</dbReference>
<evidence type="ECO:0000256" key="1">
    <source>
        <dbReference type="ARBA" id="ARBA00022618"/>
    </source>
</evidence>
<feature type="repeat" description="TPR" evidence="7">
    <location>
        <begin position="453"/>
        <end position="486"/>
    </location>
</feature>